<proteinExistence type="predicted"/>
<dbReference type="GO" id="GO:0005840">
    <property type="term" value="C:ribosome"/>
    <property type="evidence" value="ECO:0007669"/>
    <property type="project" value="UniProtKB-KW"/>
</dbReference>
<dbReference type="GO" id="GO:0016747">
    <property type="term" value="F:acyltransferase activity, transferring groups other than amino-acyl groups"/>
    <property type="evidence" value="ECO:0007669"/>
    <property type="project" value="InterPro"/>
</dbReference>
<keyword evidence="4" id="KW-0687">Ribonucleoprotein</keyword>
<dbReference type="EMBL" id="JACHYB010000001">
    <property type="protein sequence ID" value="MBB3185929.1"/>
    <property type="molecule type" value="Genomic_DNA"/>
</dbReference>
<dbReference type="Gene3D" id="3.40.630.30">
    <property type="match status" value="1"/>
</dbReference>
<dbReference type="InterPro" id="IPR000182">
    <property type="entry name" value="GNAT_dom"/>
</dbReference>
<evidence type="ECO:0000256" key="1">
    <source>
        <dbReference type="ARBA" id="ARBA00022679"/>
    </source>
</evidence>
<comment type="caution">
    <text evidence="4">The sequence shown here is derived from an EMBL/GenBank/DDBJ whole genome shotgun (WGS) entry which is preliminary data.</text>
</comment>
<protein>
    <submittedName>
        <fullName evidence="4">Ribosomal protein S18 acetylase RimI-like enzyme</fullName>
    </submittedName>
</protein>
<gene>
    <name evidence="4" type="ORF">FHX64_000092</name>
</gene>
<dbReference type="PROSITE" id="PS51186">
    <property type="entry name" value="GNAT"/>
    <property type="match status" value="1"/>
</dbReference>
<dbReference type="AlphaFoldDB" id="A0A7W5H0U4"/>
<feature type="domain" description="N-acetyltransferase" evidence="3">
    <location>
        <begin position="7"/>
        <end position="171"/>
    </location>
</feature>
<dbReference type="InterPro" id="IPR050680">
    <property type="entry name" value="YpeA/RimI_acetyltransf"/>
</dbReference>
<evidence type="ECO:0000259" key="3">
    <source>
        <dbReference type="PROSITE" id="PS51186"/>
    </source>
</evidence>
<evidence type="ECO:0000313" key="4">
    <source>
        <dbReference type="EMBL" id="MBB3185929.1"/>
    </source>
</evidence>
<evidence type="ECO:0000313" key="5">
    <source>
        <dbReference type="Proteomes" id="UP000544222"/>
    </source>
</evidence>
<sequence length="171" mass="20095">MTENKAIRYEKGKLEELPVIFDLFTQAIREMLSSKIYQWDEIYPAMDVLTTDLQNGELYVGKIEGAIAVVFVVNQEYDEEYNNGKWNDTGGGFRIVHRLCVHPAYQHQGLARRTMEYIEQTLHKQEITSIRLDAFSENPFALRLYNSLDYKKVGLAKWRKGVFYLMEKMIR</sequence>
<accession>A0A7W5H0U4</accession>
<dbReference type="PANTHER" id="PTHR43420:SF47">
    <property type="entry name" value="N-ACETYLTRANSFERASE DOMAIN-CONTAINING PROTEIN"/>
    <property type="match status" value="1"/>
</dbReference>
<dbReference type="Proteomes" id="UP000544222">
    <property type="component" value="Unassembled WGS sequence"/>
</dbReference>
<dbReference type="PANTHER" id="PTHR43420">
    <property type="entry name" value="ACETYLTRANSFERASE"/>
    <property type="match status" value="1"/>
</dbReference>
<organism evidence="4 5">
    <name type="scientific">Microbacter margulisiae</name>
    <dbReference type="NCBI Taxonomy" id="1350067"/>
    <lineage>
        <taxon>Bacteria</taxon>
        <taxon>Pseudomonadati</taxon>
        <taxon>Bacteroidota</taxon>
        <taxon>Bacteroidia</taxon>
        <taxon>Bacteroidales</taxon>
        <taxon>Porphyromonadaceae</taxon>
        <taxon>Microbacter</taxon>
    </lineage>
</organism>
<evidence type="ECO:0000256" key="2">
    <source>
        <dbReference type="ARBA" id="ARBA00023315"/>
    </source>
</evidence>
<keyword evidence="5" id="KW-1185">Reference proteome</keyword>
<keyword evidence="4" id="KW-0689">Ribosomal protein</keyword>
<dbReference type="InterPro" id="IPR016181">
    <property type="entry name" value="Acyl_CoA_acyltransferase"/>
</dbReference>
<dbReference type="Pfam" id="PF00583">
    <property type="entry name" value="Acetyltransf_1"/>
    <property type="match status" value="1"/>
</dbReference>
<dbReference type="CDD" id="cd04301">
    <property type="entry name" value="NAT_SF"/>
    <property type="match status" value="1"/>
</dbReference>
<dbReference type="RefSeq" id="WP_183411874.1">
    <property type="nucleotide sequence ID" value="NZ_JACHYB010000001.1"/>
</dbReference>
<keyword evidence="1" id="KW-0808">Transferase</keyword>
<name>A0A7W5H0U4_9PORP</name>
<keyword evidence="2" id="KW-0012">Acyltransferase</keyword>
<dbReference type="SUPFAM" id="SSF55729">
    <property type="entry name" value="Acyl-CoA N-acyltransferases (Nat)"/>
    <property type="match status" value="1"/>
</dbReference>
<reference evidence="4 5" key="1">
    <citation type="submission" date="2020-08" db="EMBL/GenBank/DDBJ databases">
        <title>Genomic Encyclopedia of Type Strains, Phase IV (KMG-IV): sequencing the most valuable type-strain genomes for metagenomic binning, comparative biology and taxonomic classification.</title>
        <authorList>
            <person name="Goeker M."/>
        </authorList>
    </citation>
    <scope>NUCLEOTIDE SEQUENCE [LARGE SCALE GENOMIC DNA]</scope>
    <source>
        <strain evidence="4 5">DSM 27471</strain>
    </source>
</reference>